<proteinExistence type="predicted"/>
<evidence type="ECO:0000313" key="1">
    <source>
        <dbReference type="EMBL" id="KAK3037766.1"/>
    </source>
</evidence>
<evidence type="ECO:0000313" key="2">
    <source>
        <dbReference type="Proteomes" id="UP001188597"/>
    </source>
</evidence>
<dbReference type="AlphaFoldDB" id="A0AA88X173"/>
<organism evidence="1 2">
    <name type="scientific">Escallonia herrerae</name>
    <dbReference type="NCBI Taxonomy" id="1293975"/>
    <lineage>
        <taxon>Eukaryota</taxon>
        <taxon>Viridiplantae</taxon>
        <taxon>Streptophyta</taxon>
        <taxon>Embryophyta</taxon>
        <taxon>Tracheophyta</taxon>
        <taxon>Spermatophyta</taxon>
        <taxon>Magnoliopsida</taxon>
        <taxon>eudicotyledons</taxon>
        <taxon>Gunneridae</taxon>
        <taxon>Pentapetalae</taxon>
        <taxon>asterids</taxon>
        <taxon>campanulids</taxon>
        <taxon>Escalloniales</taxon>
        <taxon>Escalloniaceae</taxon>
        <taxon>Escallonia</taxon>
    </lineage>
</organism>
<sequence>MYQRHSWTSKKILDWFPKSLPVEAGFASGSGYGGMLRPVNCVASVDAMKFEESLKQSNADAKPRAVLSLT</sequence>
<protein>
    <submittedName>
        <fullName evidence="1">Uncharacterized protein</fullName>
    </submittedName>
</protein>
<dbReference type="EMBL" id="JAVXUP010000115">
    <property type="protein sequence ID" value="KAK3037766.1"/>
    <property type="molecule type" value="Genomic_DNA"/>
</dbReference>
<keyword evidence="2" id="KW-1185">Reference proteome</keyword>
<name>A0AA88X173_9ASTE</name>
<comment type="caution">
    <text evidence="1">The sequence shown here is derived from an EMBL/GenBank/DDBJ whole genome shotgun (WGS) entry which is preliminary data.</text>
</comment>
<reference evidence="1" key="1">
    <citation type="submission" date="2022-12" db="EMBL/GenBank/DDBJ databases">
        <title>Draft genome assemblies for two species of Escallonia (Escalloniales).</title>
        <authorList>
            <person name="Chanderbali A."/>
            <person name="Dervinis C."/>
            <person name="Anghel I."/>
            <person name="Soltis D."/>
            <person name="Soltis P."/>
            <person name="Zapata F."/>
        </authorList>
    </citation>
    <scope>NUCLEOTIDE SEQUENCE</scope>
    <source>
        <strain evidence="1">UCBG64.0493</strain>
        <tissue evidence="1">Leaf</tissue>
    </source>
</reference>
<dbReference type="Proteomes" id="UP001188597">
    <property type="component" value="Unassembled WGS sequence"/>
</dbReference>
<accession>A0AA88X173</accession>
<gene>
    <name evidence="1" type="ORF">RJ639_031137</name>
</gene>